<dbReference type="Proteomes" id="UP001465426">
    <property type="component" value="Unassembled WGS sequence"/>
</dbReference>
<dbReference type="InterPro" id="IPR048147">
    <property type="entry name" value="CBO0543-like"/>
</dbReference>
<keyword evidence="1" id="KW-1133">Transmembrane helix</keyword>
<keyword evidence="3" id="KW-1185">Reference proteome</keyword>
<feature type="transmembrane region" description="Helical" evidence="1">
    <location>
        <begin position="30"/>
        <end position="48"/>
    </location>
</feature>
<feature type="transmembrane region" description="Helical" evidence="1">
    <location>
        <begin position="127"/>
        <end position="150"/>
    </location>
</feature>
<evidence type="ECO:0000313" key="2">
    <source>
        <dbReference type="EMBL" id="MEQ2465207.1"/>
    </source>
</evidence>
<organism evidence="2 3">
    <name type="scientific">Niallia hominis</name>
    <dbReference type="NCBI Taxonomy" id="3133173"/>
    <lineage>
        <taxon>Bacteria</taxon>
        <taxon>Bacillati</taxon>
        <taxon>Bacillota</taxon>
        <taxon>Bacilli</taxon>
        <taxon>Bacillales</taxon>
        <taxon>Bacillaceae</taxon>
        <taxon>Niallia</taxon>
    </lineage>
</organism>
<evidence type="ECO:0000256" key="1">
    <source>
        <dbReference type="SAM" id="Phobius"/>
    </source>
</evidence>
<feature type="transmembrane region" description="Helical" evidence="1">
    <location>
        <begin position="68"/>
        <end position="86"/>
    </location>
</feature>
<keyword evidence="1" id="KW-0472">Membrane</keyword>
<accession>A0ABV1EVS9</accession>
<proteinExistence type="predicted"/>
<feature type="transmembrane region" description="Helical" evidence="1">
    <location>
        <begin position="6"/>
        <end position="23"/>
    </location>
</feature>
<evidence type="ECO:0000313" key="3">
    <source>
        <dbReference type="Proteomes" id="UP001465426"/>
    </source>
</evidence>
<gene>
    <name evidence="2" type="ORF">WMO63_05915</name>
</gene>
<dbReference type="NCBIfam" id="NF041644">
    <property type="entry name" value="CBO0543_fam"/>
    <property type="match status" value="1"/>
</dbReference>
<feature type="transmembrane region" description="Helical" evidence="1">
    <location>
        <begin position="98"/>
        <end position="115"/>
    </location>
</feature>
<reference evidence="2 3" key="1">
    <citation type="submission" date="2024-03" db="EMBL/GenBank/DDBJ databases">
        <title>Human intestinal bacterial collection.</title>
        <authorList>
            <person name="Pauvert C."/>
            <person name="Hitch T.C.A."/>
            <person name="Clavel T."/>
        </authorList>
    </citation>
    <scope>NUCLEOTIDE SEQUENCE [LARGE SCALE GENOMIC DNA]</scope>
    <source>
        <strain evidence="2 3">CLA-SR-H024</strain>
    </source>
</reference>
<sequence length="159" mass="19591">MNKELVILIFSWITCLFLLIKFIPKEKKRYFQIIFLFAHATAWIFQYIQVNIGLVSFPYREFEQATKMSFSLYYVVLPTFAVFFMLFYPEKQNWMRKWIHYLIFCNGMHLYMFLVERHTELVHDINWHWWFAVTIDLCILYLVKTFAFWFRKGLSESSD</sequence>
<comment type="caution">
    <text evidence="2">The sequence shown here is derived from an EMBL/GenBank/DDBJ whole genome shotgun (WGS) entry which is preliminary data.</text>
</comment>
<keyword evidence="1" id="KW-0812">Transmembrane</keyword>
<dbReference type="EMBL" id="JBBMFN010000009">
    <property type="protein sequence ID" value="MEQ2465207.1"/>
    <property type="molecule type" value="Genomic_DNA"/>
</dbReference>
<name>A0ABV1EVS9_9BACI</name>
<dbReference type="RefSeq" id="WP_031534680.1">
    <property type="nucleotide sequence ID" value="NZ_JBBMFN010000009.1"/>
</dbReference>
<protein>
    <submittedName>
        <fullName evidence="2">CBO0543 family protein</fullName>
    </submittedName>
</protein>